<proteinExistence type="predicted"/>
<dbReference type="AlphaFoldDB" id="A0A2Z5FZ37"/>
<gene>
    <name evidence="1" type="ORF">ACPOL_2751</name>
</gene>
<accession>A0A2Z5FZ37</accession>
<sequence length="45" mass="5140">MIEGQTVEAFVPEHRWSCSEAIEQTLYVSEFLASTLFSLRDLFTG</sequence>
<organism evidence="1 2">
    <name type="scientific">Acidisarcina polymorpha</name>
    <dbReference type="NCBI Taxonomy" id="2211140"/>
    <lineage>
        <taxon>Bacteria</taxon>
        <taxon>Pseudomonadati</taxon>
        <taxon>Acidobacteriota</taxon>
        <taxon>Terriglobia</taxon>
        <taxon>Terriglobales</taxon>
        <taxon>Acidobacteriaceae</taxon>
        <taxon>Acidisarcina</taxon>
    </lineage>
</organism>
<keyword evidence="2" id="KW-1185">Reference proteome</keyword>
<name>A0A2Z5FZ37_9BACT</name>
<reference evidence="1 2" key="1">
    <citation type="journal article" date="2018" name="Front. Microbiol.">
        <title>Hydrolytic Capabilities as a Key to Environmental Success: Chitinolytic and Cellulolytic Acidobacteria From Acidic Sub-arctic Soils and Boreal Peatlands.</title>
        <authorList>
            <person name="Belova S.E."/>
            <person name="Ravin N.V."/>
            <person name="Pankratov T.A."/>
            <person name="Rakitin A.L."/>
            <person name="Ivanova A.A."/>
            <person name="Beletsky A.V."/>
            <person name="Mardanov A.V."/>
            <person name="Sinninghe Damste J.S."/>
            <person name="Dedysh S.N."/>
        </authorList>
    </citation>
    <scope>NUCLEOTIDE SEQUENCE [LARGE SCALE GENOMIC DNA]</scope>
    <source>
        <strain evidence="1 2">SBC82</strain>
    </source>
</reference>
<protein>
    <submittedName>
        <fullName evidence="1">Uncharacterized protein</fullName>
    </submittedName>
</protein>
<dbReference type="Proteomes" id="UP000253606">
    <property type="component" value="Chromosome"/>
</dbReference>
<dbReference type="EMBL" id="CP030840">
    <property type="protein sequence ID" value="AXC12062.1"/>
    <property type="molecule type" value="Genomic_DNA"/>
</dbReference>
<evidence type="ECO:0000313" key="2">
    <source>
        <dbReference type="Proteomes" id="UP000253606"/>
    </source>
</evidence>
<evidence type="ECO:0000313" key="1">
    <source>
        <dbReference type="EMBL" id="AXC12062.1"/>
    </source>
</evidence>
<dbReference type="KEGG" id="abas:ACPOL_2751"/>